<keyword evidence="1" id="KW-1133">Transmembrane helix</keyword>
<proteinExistence type="predicted"/>
<dbReference type="Proteomes" id="UP000093943">
    <property type="component" value="Unassembled WGS sequence"/>
</dbReference>
<gene>
    <name evidence="2" type="ORF">A5710_14355</name>
</gene>
<evidence type="ECO:0000256" key="1">
    <source>
        <dbReference type="SAM" id="Phobius"/>
    </source>
</evidence>
<evidence type="ECO:0000313" key="2">
    <source>
        <dbReference type="EMBL" id="OBI32844.1"/>
    </source>
</evidence>
<evidence type="ECO:0008006" key="4">
    <source>
        <dbReference type="Google" id="ProtNLM"/>
    </source>
</evidence>
<feature type="transmembrane region" description="Helical" evidence="1">
    <location>
        <begin position="26"/>
        <end position="46"/>
    </location>
</feature>
<evidence type="ECO:0000313" key="3">
    <source>
        <dbReference type="Proteomes" id="UP000093943"/>
    </source>
</evidence>
<name>A0A1A2Y488_MYCSD</name>
<protein>
    <recommendedName>
        <fullName evidence="4">Transmembrane protein</fullName>
    </recommendedName>
</protein>
<dbReference type="AlphaFoldDB" id="A0A1A2Y488"/>
<comment type="caution">
    <text evidence="2">The sequence shown here is derived from an EMBL/GenBank/DDBJ whole genome shotgun (WGS) entry which is preliminary data.</text>
</comment>
<sequence>MITTATGIVVLLWLEAAWVRGGVFEALVLGAMSLLPMTICWAVLWLTRTRGRFNKRLWIAARPFWELVDWTLQNAWITELRLRDQIEADESRARRGFVERTIGEAN</sequence>
<organism evidence="2 3">
    <name type="scientific">Mycolicibacter sinensis (strain JDM601)</name>
    <name type="common">Mycobacterium sinense</name>
    <dbReference type="NCBI Taxonomy" id="875328"/>
    <lineage>
        <taxon>Bacteria</taxon>
        <taxon>Bacillati</taxon>
        <taxon>Actinomycetota</taxon>
        <taxon>Actinomycetes</taxon>
        <taxon>Mycobacteriales</taxon>
        <taxon>Mycobacteriaceae</taxon>
        <taxon>Mycolicibacter</taxon>
    </lineage>
</organism>
<reference evidence="3" key="1">
    <citation type="submission" date="2016-06" db="EMBL/GenBank/DDBJ databases">
        <authorList>
            <person name="Sutton G."/>
            <person name="Brinkac L."/>
            <person name="Sanka R."/>
            <person name="Adams M."/>
            <person name="Lau E."/>
            <person name="Sam S."/>
            <person name="Sreng N."/>
            <person name="Him V."/>
            <person name="Kerleguer A."/>
            <person name="Cheng S."/>
        </authorList>
    </citation>
    <scope>NUCLEOTIDE SEQUENCE [LARGE SCALE GENOMIC DNA]</scope>
    <source>
        <strain evidence="3">E1876</strain>
    </source>
</reference>
<keyword evidence="1" id="KW-0812">Transmembrane</keyword>
<dbReference type="EMBL" id="LZKG01000033">
    <property type="protein sequence ID" value="OBI32844.1"/>
    <property type="molecule type" value="Genomic_DNA"/>
</dbReference>
<keyword evidence="1" id="KW-0472">Membrane</keyword>
<accession>A0A1A2Y488</accession>